<organism evidence="1 2">
    <name type="scientific">Setaria italica</name>
    <name type="common">Foxtail millet</name>
    <name type="synonym">Panicum italicum</name>
    <dbReference type="NCBI Taxonomy" id="4555"/>
    <lineage>
        <taxon>Eukaryota</taxon>
        <taxon>Viridiplantae</taxon>
        <taxon>Streptophyta</taxon>
        <taxon>Embryophyta</taxon>
        <taxon>Tracheophyta</taxon>
        <taxon>Spermatophyta</taxon>
        <taxon>Magnoliopsida</taxon>
        <taxon>Liliopsida</taxon>
        <taxon>Poales</taxon>
        <taxon>Poaceae</taxon>
        <taxon>PACMAD clade</taxon>
        <taxon>Panicoideae</taxon>
        <taxon>Panicodae</taxon>
        <taxon>Paniceae</taxon>
        <taxon>Cenchrinae</taxon>
        <taxon>Setaria</taxon>
    </lineage>
</organism>
<proteinExistence type="predicted"/>
<name>K3XPP9_SETIT</name>
<dbReference type="Gramene" id="KQL03912">
    <property type="protein sequence ID" value="KQL03912"/>
    <property type="gene ID" value="SETIT_003878mg"/>
</dbReference>
<evidence type="ECO:0000313" key="2">
    <source>
        <dbReference type="Proteomes" id="UP000004995"/>
    </source>
</evidence>
<dbReference type="HOGENOM" id="CLU_2927026_0_0_1"/>
<evidence type="ECO:0000313" key="1">
    <source>
        <dbReference type="EnsemblPlants" id="KQL03912"/>
    </source>
</evidence>
<keyword evidence="2" id="KW-1185">Reference proteome</keyword>
<sequence>MICMWHSSFVIGITYMLSEFSSLCLLPSYFTVACMQAIHRSYLGIAAAQQQSKGLSSHRNL</sequence>
<reference evidence="2" key="1">
    <citation type="journal article" date="2012" name="Nat. Biotechnol.">
        <title>Reference genome sequence of the model plant Setaria.</title>
        <authorList>
            <person name="Bennetzen J.L."/>
            <person name="Schmutz J."/>
            <person name="Wang H."/>
            <person name="Percifield R."/>
            <person name="Hawkins J."/>
            <person name="Pontaroli A.C."/>
            <person name="Estep M."/>
            <person name="Feng L."/>
            <person name="Vaughn J.N."/>
            <person name="Grimwood J."/>
            <person name="Jenkins J."/>
            <person name="Barry K."/>
            <person name="Lindquist E."/>
            <person name="Hellsten U."/>
            <person name="Deshpande S."/>
            <person name="Wang X."/>
            <person name="Wu X."/>
            <person name="Mitros T."/>
            <person name="Triplett J."/>
            <person name="Yang X."/>
            <person name="Ye C.Y."/>
            <person name="Mauro-Herrera M."/>
            <person name="Wang L."/>
            <person name="Li P."/>
            <person name="Sharma M."/>
            <person name="Sharma R."/>
            <person name="Ronald P.C."/>
            <person name="Panaud O."/>
            <person name="Kellogg E.A."/>
            <person name="Brutnell T.P."/>
            <person name="Doust A.N."/>
            <person name="Tuskan G.A."/>
            <person name="Rokhsar D."/>
            <person name="Devos K.M."/>
        </authorList>
    </citation>
    <scope>NUCLEOTIDE SEQUENCE [LARGE SCALE GENOMIC DNA]</scope>
    <source>
        <strain evidence="2">cv. Yugu1</strain>
    </source>
</reference>
<reference evidence="1" key="2">
    <citation type="submission" date="2018-08" db="UniProtKB">
        <authorList>
            <consortium name="EnsemblPlants"/>
        </authorList>
    </citation>
    <scope>IDENTIFICATION</scope>
    <source>
        <strain evidence="1">Yugu1</strain>
    </source>
</reference>
<dbReference type="EMBL" id="AGNK02002803">
    <property type="status" value="NOT_ANNOTATED_CDS"/>
    <property type="molecule type" value="Genomic_DNA"/>
</dbReference>
<dbReference type="Proteomes" id="UP000004995">
    <property type="component" value="Unassembled WGS sequence"/>
</dbReference>
<dbReference type="InParanoid" id="K3XPP9"/>
<dbReference type="AlphaFoldDB" id="K3XPP9"/>
<protein>
    <submittedName>
        <fullName evidence="1">Uncharacterized protein</fullName>
    </submittedName>
</protein>
<dbReference type="EnsemblPlants" id="KQL03912">
    <property type="protein sequence ID" value="KQL03912"/>
    <property type="gene ID" value="SETIT_003878mg"/>
</dbReference>
<accession>K3XPP9</accession>